<gene>
    <name evidence="1" type="ORF">MILVUS5_LOCUS7281</name>
</gene>
<comment type="caution">
    <text evidence="1">The sequence shown here is derived from an EMBL/GenBank/DDBJ whole genome shotgun (WGS) entry which is preliminary data.</text>
</comment>
<accession>A0ACB0IYZ0</accession>
<protein>
    <submittedName>
        <fullName evidence="1">Uncharacterized protein</fullName>
    </submittedName>
</protein>
<dbReference type="Proteomes" id="UP001177021">
    <property type="component" value="Unassembled WGS sequence"/>
</dbReference>
<keyword evidence="2" id="KW-1185">Reference proteome</keyword>
<reference evidence="1" key="1">
    <citation type="submission" date="2023-10" db="EMBL/GenBank/DDBJ databases">
        <authorList>
            <person name="Rodriguez Cubillos JULIANA M."/>
            <person name="De Vega J."/>
        </authorList>
    </citation>
    <scope>NUCLEOTIDE SEQUENCE</scope>
</reference>
<dbReference type="EMBL" id="CASHSV030000013">
    <property type="protein sequence ID" value="CAJ2636837.1"/>
    <property type="molecule type" value="Genomic_DNA"/>
</dbReference>
<sequence length="152" mass="16758">MSAISQDDEIVEVDDDNNESNDGDCGGLSPPSGNSGDRGGNEEANEGDDGGDGDEEDAQLDHDSYSETPPIYMRYRNLTDMDRSDGSLLNSERDMLYSRGRGKRKQNVPVEDSYSSSNIAQSFSDFGIGGSSQNSQQYYPTIYQYPYLKSYN</sequence>
<proteinExistence type="predicted"/>
<evidence type="ECO:0000313" key="2">
    <source>
        <dbReference type="Proteomes" id="UP001177021"/>
    </source>
</evidence>
<evidence type="ECO:0000313" key="1">
    <source>
        <dbReference type="EMBL" id="CAJ2636837.1"/>
    </source>
</evidence>
<organism evidence="1 2">
    <name type="scientific">Trifolium pratense</name>
    <name type="common">Red clover</name>
    <dbReference type="NCBI Taxonomy" id="57577"/>
    <lineage>
        <taxon>Eukaryota</taxon>
        <taxon>Viridiplantae</taxon>
        <taxon>Streptophyta</taxon>
        <taxon>Embryophyta</taxon>
        <taxon>Tracheophyta</taxon>
        <taxon>Spermatophyta</taxon>
        <taxon>Magnoliopsida</taxon>
        <taxon>eudicotyledons</taxon>
        <taxon>Gunneridae</taxon>
        <taxon>Pentapetalae</taxon>
        <taxon>rosids</taxon>
        <taxon>fabids</taxon>
        <taxon>Fabales</taxon>
        <taxon>Fabaceae</taxon>
        <taxon>Papilionoideae</taxon>
        <taxon>50 kb inversion clade</taxon>
        <taxon>NPAAA clade</taxon>
        <taxon>Hologalegina</taxon>
        <taxon>IRL clade</taxon>
        <taxon>Trifolieae</taxon>
        <taxon>Trifolium</taxon>
    </lineage>
</organism>
<name>A0ACB0IYZ0_TRIPR</name>